<evidence type="ECO:0000313" key="2">
    <source>
        <dbReference type="Proteomes" id="UP000298663"/>
    </source>
</evidence>
<accession>A0A4U5LUL0</accession>
<dbReference type="AlphaFoldDB" id="A0A4U5LUL0"/>
<dbReference type="Proteomes" id="UP000298663">
    <property type="component" value="Unassembled WGS sequence"/>
</dbReference>
<keyword evidence="2" id="KW-1185">Reference proteome</keyword>
<gene>
    <name evidence="1" type="ORF">L596_029421</name>
</gene>
<name>A0A4U5LUL0_STECR</name>
<reference evidence="1 2" key="1">
    <citation type="journal article" date="2015" name="Genome Biol.">
        <title>Comparative genomics of Steinernema reveals deeply conserved gene regulatory networks.</title>
        <authorList>
            <person name="Dillman A.R."/>
            <person name="Macchietto M."/>
            <person name="Porter C.F."/>
            <person name="Rogers A."/>
            <person name="Williams B."/>
            <person name="Antoshechkin I."/>
            <person name="Lee M.M."/>
            <person name="Goodwin Z."/>
            <person name="Lu X."/>
            <person name="Lewis E.E."/>
            <person name="Goodrich-Blair H."/>
            <person name="Stock S.P."/>
            <person name="Adams B.J."/>
            <person name="Sternberg P.W."/>
            <person name="Mortazavi A."/>
        </authorList>
    </citation>
    <scope>NUCLEOTIDE SEQUENCE [LARGE SCALE GENOMIC DNA]</scope>
    <source>
        <strain evidence="1 2">ALL</strain>
    </source>
</reference>
<comment type="caution">
    <text evidence="1">The sequence shown here is derived from an EMBL/GenBank/DDBJ whole genome shotgun (WGS) entry which is preliminary data.</text>
</comment>
<dbReference type="EMBL" id="AZBU02000012">
    <property type="protein sequence ID" value="TKR59804.1"/>
    <property type="molecule type" value="Genomic_DNA"/>
</dbReference>
<organism evidence="1 2">
    <name type="scientific">Steinernema carpocapsae</name>
    <name type="common">Entomopathogenic nematode</name>
    <dbReference type="NCBI Taxonomy" id="34508"/>
    <lineage>
        <taxon>Eukaryota</taxon>
        <taxon>Metazoa</taxon>
        <taxon>Ecdysozoa</taxon>
        <taxon>Nematoda</taxon>
        <taxon>Chromadorea</taxon>
        <taxon>Rhabditida</taxon>
        <taxon>Tylenchina</taxon>
        <taxon>Panagrolaimomorpha</taxon>
        <taxon>Strongyloidoidea</taxon>
        <taxon>Steinernematidae</taxon>
        <taxon>Steinernema</taxon>
    </lineage>
</organism>
<sequence>MTKDELEEYVKKSCGSISVELVNKICGTNANSVAGAIQKGLKQWVTVIKTPRKDYIVEHKSLQVTKVSKILSTTPVKKTEDSFTLAEHDSAYLSASLLIQDSNGRLANKTIDGLAFVTLAENLKADNPEILPFLGSGIMLL</sequence>
<evidence type="ECO:0000313" key="1">
    <source>
        <dbReference type="EMBL" id="TKR59804.1"/>
    </source>
</evidence>
<protein>
    <submittedName>
        <fullName evidence="1">Uncharacterized protein</fullName>
    </submittedName>
</protein>
<reference evidence="1 2" key="2">
    <citation type="journal article" date="2019" name="G3 (Bethesda)">
        <title>Hybrid Assembly of the Genome of the Entomopathogenic Nematode Steinernema carpocapsae Identifies the X-Chromosome.</title>
        <authorList>
            <person name="Serra L."/>
            <person name="Macchietto M."/>
            <person name="Macias-Munoz A."/>
            <person name="McGill C.J."/>
            <person name="Rodriguez I.M."/>
            <person name="Rodriguez B."/>
            <person name="Murad R."/>
            <person name="Mortazavi A."/>
        </authorList>
    </citation>
    <scope>NUCLEOTIDE SEQUENCE [LARGE SCALE GENOMIC DNA]</scope>
    <source>
        <strain evidence="1 2">ALL</strain>
    </source>
</reference>
<proteinExistence type="predicted"/>